<organism evidence="1 2">
    <name type="scientific">Fusarium decemcellulare</name>
    <dbReference type="NCBI Taxonomy" id="57161"/>
    <lineage>
        <taxon>Eukaryota</taxon>
        <taxon>Fungi</taxon>
        <taxon>Dikarya</taxon>
        <taxon>Ascomycota</taxon>
        <taxon>Pezizomycotina</taxon>
        <taxon>Sordariomycetes</taxon>
        <taxon>Hypocreomycetidae</taxon>
        <taxon>Hypocreales</taxon>
        <taxon>Nectriaceae</taxon>
        <taxon>Fusarium</taxon>
        <taxon>Fusarium decemcellulare species complex</taxon>
    </lineage>
</organism>
<name>A0ACC1SVX7_9HYPO</name>
<reference evidence="1" key="1">
    <citation type="submission" date="2022-08" db="EMBL/GenBank/DDBJ databases">
        <title>Genome Sequence of Fusarium decemcellulare.</title>
        <authorList>
            <person name="Buettner E."/>
        </authorList>
    </citation>
    <scope>NUCLEOTIDE SEQUENCE</scope>
    <source>
        <strain evidence="1">Babe19</strain>
    </source>
</reference>
<accession>A0ACC1SVX7</accession>
<evidence type="ECO:0000313" key="2">
    <source>
        <dbReference type="Proteomes" id="UP001148629"/>
    </source>
</evidence>
<evidence type="ECO:0000313" key="1">
    <source>
        <dbReference type="EMBL" id="KAJ3547403.1"/>
    </source>
</evidence>
<sequence>MVNVAIAGGTGGVGRTIADALRNEPAHKTIILTRGAQPTNGIELGLPVIEVDYDDIESLRAVLEHHEVHTVISALAMHVIGVGESQLNLIKAADSSGPTKRFVTSTWAVRPSTEYLSQLPHGFQHIDAYAQLAEAELEWTAFNLGWFLEYYGMPHVDTYIPQTTFVVDMANNRAAIPGDGEQAMTFTYSKDVAKYVVAALDLPQWERDTYIIGDKMTWNKFVKLAQDAKGEEFIVVYDSIEKLRLGEITELPGQVAAYSYFAKEWTQKLFSVFGFWVTQGVFDFPDQKALNQRFPEIKATSVKDMLDKAWKGQSSDRI</sequence>
<dbReference type="EMBL" id="JANRMS010000080">
    <property type="protein sequence ID" value="KAJ3547403.1"/>
    <property type="molecule type" value="Genomic_DNA"/>
</dbReference>
<comment type="caution">
    <text evidence="1">The sequence shown here is derived from an EMBL/GenBank/DDBJ whole genome shotgun (WGS) entry which is preliminary data.</text>
</comment>
<keyword evidence="2" id="KW-1185">Reference proteome</keyword>
<dbReference type="Proteomes" id="UP001148629">
    <property type="component" value="Unassembled WGS sequence"/>
</dbReference>
<gene>
    <name evidence="1" type="ORF">NM208_g1534</name>
</gene>
<proteinExistence type="predicted"/>
<protein>
    <submittedName>
        <fullName evidence="1">Uncharacterized protein</fullName>
    </submittedName>
</protein>